<accession>A0AAU7B0G7</accession>
<dbReference type="InterPro" id="IPR036571">
    <property type="entry name" value="MECDP_synthase_sf"/>
</dbReference>
<evidence type="ECO:0000256" key="5">
    <source>
        <dbReference type="ARBA" id="ARBA00023229"/>
    </source>
</evidence>
<dbReference type="GO" id="GO:0019288">
    <property type="term" value="P:isopentenyl diphosphate biosynthetic process, methylerythritol 4-phosphate pathway"/>
    <property type="evidence" value="ECO:0007669"/>
    <property type="project" value="UniProtKB-UniRule"/>
</dbReference>
<comment type="cofactor">
    <cofactor evidence="7">
        <name>a divalent metal cation</name>
        <dbReference type="ChEBI" id="CHEBI:60240"/>
    </cofactor>
    <text evidence="7">Binds 1 divalent metal cation per subunit.</text>
</comment>
<evidence type="ECO:0000256" key="2">
    <source>
        <dbReference type="ARBA" id="ARBA00004709"/>
    </source>
</evidence>
<dbReference type="GO" id="GO:0016114">
    <property type="term" value="P:terpenoid biosynthetic process"/>
    <property type="evidence" value="ECO:0007669"/>
    <property type="project" value="InterPro"/>
</dbReference>
<dbReference type="RefSeq" id="WP_354698278.1">
    <property type="nucleotide sequence ID" value="NZ_CP114014.1"/>
</dbReference>
<dbReference type="EMBL" id="CP114014">
    <property type="protein sequence ID" value="XAY07069.1"/>
    <property type="molecule type" value="Genomic_DNA"/>
</dbReference>
<dbReference type="AlphaFoldDB" id="A0AAU7B0G7"/>
<keyword evidence="4 7" id="KW-0479">Metal-binding</keyword>
<keyword evidence="5 7" id="KW-0414">Isoprene biosynthesis</keyword>
<dbReference type="Pfam" id="PF02542">
    <property type="entry name" value="YgbB"/>
    <property type="match status" value="1"/>
</dbReference>
<dbReference type="PANTHER" id="PTHR43181:SF1">
    <property type="entry name" value="2-C-METHYL-D-ERYTHRITOL 2,4-CYCLODIPHOSPHATE SYNTHASE, CHLOROPLASTIC"/>
    <property type="match status" value="1"/>
</dbReference>
<feature type="binding site" evidence="7">
    <location>
        <begin position="60"/>
        <end position="62"/>
    </location>
    <ligand>
        <name>4-CDP-2-C-methyl-D-erythritol 2-phosphate</name>
        <dbReference type="ChEBI" id="CHEBI:57919"/>
    </ligand>
</feature>
<evidence type="ECO:0000256" key="8">
    <source>
        <dbReference type="RuleBase" id="RU004395"/>
    </source>
</evidence>
<dbReference type="Gene3D" id="3.30.1330.50">
    <property type="entry name" value="2-C-methyl-D-erythritol 2,4-cyclodiphosphate synthase"/>
    <property type="match status" value="1"/>
</dbReference>
<evidence type="ECO:0000256" key="7">
    <source>
        <dbReference type="HAMAP-Rule" id="MF_00107"/>
    </source>
</evidence>
<dbReference type="GO" id="GO:0008685">
    <property type="term" value="F:2-C-methyl-D-erythritol 2,4-cyclodiphosphate synthase activity"/>
    <property type="evidence" value="ECO:0007669"/>
    <property type="project" value="UniProtKB-UniRule"/>
</dbReference>
<comment type="subunit">
    <text evidence="7">Homotrimer.</text>
</comment>
<feature type="binding site" evidence="7">
    <location>
        <position position="12"/>
    </location>
    <ligand>
        <name>a divalent metal cation</name>
        <dbReference type="ChEBI" id="CHEBI:60240"/>
    </ligand>
</feature>
<feature type="binding site" evidence="7">
    <location>
        <position position="143"/>
    </location>
    <ligand>
        <name>4-CDP-2-C-methyl-D-erythritol 2-phosphate</name>
        <dbReference type="ChEBI" id="CHEBI:57919"/>
    </ligand>
</feature>
<dbReference type="CDD" id="cd00554">
    <property type="entry name" value="MECDP_synthase"/>
    <property type="match status" value="1"/>
</dbReference>
<dbReference type="KEGG" id="parq:DSM112329_03948"/>
<evidence type="ECO:0000313" key="10">
    <source>
        <dbReference type="EMBL" id="XAY07069.1"/>
    </source>
</evidence>
<dbReference type="InterPro" id="IPR020555">
    <property type="entry name" value="MECDP_synthase_CS"/>
</dbReference>
<feature type="binding site" evidence="7">
    <location>
        <begin position="136"/>
        <end position="139"/>
    </location>
    <ligand>
        <name>4-CDP-2-C-methyl-D-erythritol 2-phosphate</name>
        <dbReference type="ChEBI" id="CHEBI:57919"/>
    </ligand>
</feature>
<dbReference type="PANTHER" id="PTHR43181">
    <property type="entry name" value="2-C-METHYL-D-ERYTHRITOL 2,4-CYCLODIPHOSPHATE SYNTHASE, CHLOROPLASTIC"/>
    <property type="match status" value="1"/>
</dbReference>
<comment type="catalytic activity">
    <reaction evidence="1 7 8">
        <text>4-CDP-2-C-methyl-D-erythritol 2-phosphate = 2-C-methyl-D-erythritol 2,4-cyclic diphosphate + CMP</text>
        <dbReference type="Rhea" id="RHEA:23864"/>
        <dbReference type="ChEBI" id="CHEBI:57919"/>
        <dbReference type="ChEBI" id="CHEBI:58483"/>
        <dbReference type="ChEBI" id="CHEBI:60377"/>
        <dbReference type="EC" id="4.6.1.12"/>
    </reaction>
</comment>
<evidence type="ECO:0000256" key="3">
    <source>
        <dbReference type="ARBA" id="ARBA00012579"/>
    </source>
</evidence>
<reference evidence="10" key="1">
    <citation type="submission" date="2022-12" db="EMBL/GenBank/DDBJ databases">
        <title>Paraconexibacter alkalitolerans sp. nov. and Baekduia alba sp. nov., isolated from soil and emended description of the genera Paraconexibacter (Chun et al., 2020) and Baekduia (An et al., 2020).</title>
        <authorList>
            <person name="Vieira S."/>
            <person name="Huber K.J."/>
            <person name="Geppert A."/>
            <person name="Wolf J."/>
            <person name="Neumann-Schaal M."/>
            <person name="Muesken M."/>
            <person name="Overmann J."/>
        </authorList>
    </citation>
    <scope>NUCLEOTIDE SEQUENCE</scope>
    <source>
        <strain evidence="10">AEG42_29</strain>
    </source>
</reference>
<gene>
    <name evidence="7 10" type="primary">ispF</name>
    <name evidence="10" type="ORF">DSM112329_03948</name>
</gene>
<feature type="site" description="Transition state stabilizer" evidence="7">
    <location>
        <position position="137"/>
    </location>
</feature>
<organism evidence="10">
    <name type="scientific">Paraconexibacter sp. AEG42_29</name>
    <dbReference type="NCBI Taxonomy" id="2997339"/>
    <lineage>
        <taxon>Bacteria</taxon>
        <taxon>Bacillati</taxon>
        <taxon>Actinomycetota</taxon>
        <taxon>Thermoleophilia</taxon>
        <taxon>Solirubrobacterales</taxon>
        <taxon>Paraconexibacteraceae</taxon>
        <taxon>Paraconexibacter</taxon>
    </lineage>
</organism>
<protein>
    <recommendedName>
        <fullName evidence="3 7">2-C-methyl-D-erythritol 2,4-cyclodiphosphate synthase</fullName>
        <shortName evidence="7">MECDP-synthase</shortName>
        <shortName evidence="7">MECPP-synthase</shortName>
        <shortName evidence="7">MECPS</shortName>
        <ecNumber evidence="3 7">4.6.1.12</ecNumber>
    </recommendedName>
</protein>
<evidence type="ECO:0000256" key="1">
    <source>
        <dbReference type="ARBA" id="ARBA00000200"/>
    </source>
</evidence>
<dbReference type="PROSITE" id="PS01350">
    <property type="entry name" value="ISPF"/>
    <property type="match status" value="1"/>
</dbReference>
<dbReference type="HAMAP" id="MF_00107">
    <property type="entry name" value="IspF"/>
    <property type="match status" value="1"/>
</dbReference>
<feature type="site" description="Transition state stabilizer" evidence="7">
    <location>
        <position position="38"/>
    </location>
</feature>
<feature type="binding site" evidence="7">
    <location>
        <begin position="65"/>
        <end position="69"/>
    </location>
    <ligand>
        <name>4-CDP-2-C-methyl-D-erythritol 2-phosphate</name>
        <dbReference type="ChEBI" id="CHEBI:57919"/>
    </ligand>
</feature>
<feature type="binding site" evidence="7">
    <location>
        <begin position="38"/>
        <end position="39"/>
    </location>
    <ligand>
        <name>4-CDP-2-C-methyl-D-erythritol 2-phosphate</name>
        <dbReference type="ChEBI" id="CHEBI:57919"/>
    </ligand>
</feature>
<dbReference type="GO" id="GO:0046872">
    <property type="term" value="F:metal ion binding"/>
    <property type="evidence" value="ECO:0007669"/>
    <property type="project" value="UniProtKB-KW"/>
</dbReference>
<comment type="similarity">
    <text evidence="7 8">Belongs to the IspF family.</text>
</comment>
<feature type="domain" description="2-C-methyl-D-erythritol 2,4-cyclodiphosphate synthase" evidence="9">
    <location>
        <begin position="4"/>
        <end position="158"/>
    </location>
</feature>
<feature type="binding site" evidence="7">
    <location>
        <position position="10"/>
    </location>
    <ligand>
        <name>a divalent metal cation</name>
        <dbReference type="ChEBI" id="CHEBI:60240"/>
    </ligand>
</feature>
<comment type="function">
    <text evidence="7">Involved in the biosynthesis of isopentenyl diphosphate (IPP) and dimethylallyl diphosphate (DMAPP), two major building blocks of isoprenoid compounds. Catalyzes the conversion of 4-diphosphocytidyl-2-C-methyl-D-erythritol 2-phosphate (CDP-ME2P) to 2-C-methyl-D-erythritol 2,4-cyclodiphosphate (ME-CPP) with a corresponding release of cytidine 5-monophosphate (CMP).</text>
</comment>
<feature type="binding site" evidence="7">
    <location>
        <begin position="10"/>
        <end position="12"/>
    </location>
    <ligand>
        <name>4-CDP-2-C-methyl-D-erythritol 2-phosphate</name>
        <dbReference type="ChEBI" id="CHEBI:57919"/>
    </ligand>
</feature>
<evidence type="ECO:0000256" key="4">
    <source>
        <dbReference type="ARBA" id="ARBA00022723"/>
    </source>
</evidence>
<sequence length="163" mass="16880">MTVRSGIGWDSHRLAAGRPLILGGVELQHPDGLGLDGHSDADVLAHAITDALLGAAGLGDIGQHFPDTDEAFRGADSLALLRESVARAAAAGWRPTFADATVVMERPKLKDHRATMRANLAAALGLADDEVNIKASTGERIGFVGREEGVAALATVTVARVAT</sequence>
<comment type="pathway">
    <text evidence="2 7">Isoprenoid biosynthesis; isopentenyl diphosphate biosynthesis via DXP pathway; isopentenyl diphosphate from 1-deoxy-D-xylulose 5-phosphate: step 4/6.</text>
</comment>
<dbReference type="EC" id="4.6.1.12" evidence="3 7"/>
<dbReference type="NCBIfam" id="TIGR00151">
    <property type="entry name" value="ispF"/>
    <property type="match status" value="1"/>
</dbReference>
<proteinExistence type="inferred from homology"/>
<evidence type="ECO:0000256" key="6">
    <source>
        <dbReference type="ARBA" id="ARBA00023239"/>
    </source>
</evidence>
<keyword evidence="6 7" id="KW-0456">Lyase</keyword>
<feature type="binding site" evidence="7">
    <location>
        <position position="146"/>
    </location>
    <ligand>
        <name>4-CDP-2-C-methyl-D-erythritol 2-phosphate</name>
        <dbReference type="ChEBI" id="CHEBI:57919"/>
    </ligand>
</feature>
<dbReference type="InterPro" id="IPR003526">
    <property type="entry name" value="MECDP_synthase"/>
</dbReference>
<name>A0AAU7B0G7_9ACTN</name>
<dbReference type="SUPFAM" id="SSF69765">
    <property type="entry name" value="IpsF-like"/>
    <property type="match status" value="1"/>
</dbReference>
<comment type="caution">
    <text evidence="7">Lacks conserved residue(s) required for the propagation of feature annotation.</text>
</comment>
<feature type="binding site" evidence="7">
    <location>
        <position position="46"/>
    </location>
    <ligand>
        <name>a divalent metal cation</name>
        <dbReference type="ChEBI" id="CHEBI:60240"/>
    </ligand>
</feature>
<evidence type="ECO:0000259" key="9">
    <source>
        <dbReference type="Pfam" id="PF02542"/>
    </source>
</evidence>